<proteinExistence type="inferred from homology"/>
<name>A0A1C7N0C9_9FUNG</name>
<keyword evidence="2 5" id="KW-0489">Methyltransferase</keyword>
<dbReference type="InterPro" id="IPR029063">
    <property type="entry name" value="SAM-dependent_MTases_sf"/>
</dbReference>
<dbReference type="Proteomes" id="UP000093000">
    <property type="component" value="Unassembled WGS sequence"/>
</dbReference>
<evidence type="ECO:0000256" key="2">
    <source>
        <dbReference type="ARBA" id="ARBA00022603"/>
    </source>
</evidence>
<evidence type="ECO:0000256" key="1">
    <source>
        <dbReference type="ARBA" id="ARBA00008361"/>
    </source>
</evidence>
<reference evidence="5 6" key="1">
    <citation type="submission" date="2016-03" db="EMBL/GenBank/DDBJ databases">
        <title>Choanephora cucurbitarum.</title>
        <authorList>
            <person name="Min B."/>
            <person name="Park H."/>
            <person name="Park J.-H."/>
            <person name="Shin H.-D."/>
            <person name="Choi I.-G."/>
        </authorList>
    </citation>
    <scope>NUCLEOTIDE SEQUENCE [LARGE SCALE GENOMIC DNA]</scope>
    <source>
        <strain evidence="5 6">KUS-F28377</strain>
    </source>
</reference>
<protein>
    <submittedName>
        <fullName evidence="5">Methyltransferase-like protein 13</fullName>
    </submittedName>
</protein>
<dbReference type="OrthoDB" id="411785at2759"/>
<sequence length="216" mass="24974">MTKLNAVPFDQKEYWESRFEREKHFEWLLTWDSIKHVIEPYIKEHQDILHLGCGNSELAFQMADSGHSNSIVNVDYAGNVIEYMKQVTQERHNPAYANISWITADCLNQLKSYLPQAEYEILIDKSLSDTIACGDDDKQTRVKTLSKELLSVAKPGAFWFSISFSGEREFYVEEPNAAAYWKTVEKLPVEVHQPNDKPGAPAIYYFVYINQKITLL</sequence>
<dbReference type="GO" id="GO:0032259">
    <property type="term" value="P:methylation"/>
    <property type="evidence" value="ECO:0007669"/>
    <property type="project" value="UniProtKB-KW"/>
</dbReference>
<evidence type="ECO:0000313" key="6">
    <source>
        <dbReference type="Proteomes" id="UP000093000"/>
    </source>
</evidence>
<dbReference type="Pfam" id="PF13847">
    <property type="entry name" value="Methyltransf_31"/>
    <property type="match status" value="1"/>
</dbReference>
<feature type="domain" description="Methyltransferase" evidence="4">
    <location>
        <begin position="43"/>
        <end position="165"/>
    </location>
</feature>
<dbReference type="EMBL" id="LUGH01000957">
    <property type="protein sequence ID" value="OBZ82089.1"/>
    <property type="molecule type" value="Genomic_DNA"/>
</dbReference>
<dbReference type="InterPro" id="IPR025714">
    <property type="entry name" value="Methyltranfer_dom"/>
</dbReference>
<dbReference type="SUPFAM" id="SSF53335">
    <property type="entry name" value="S-adenosyl-L-methionine-dependent methyltransferases"/>
    <property type="match status" value="1"/>
</dbReference>
<accession>A0A1C7N0C9</accession>
<comment type="caution">
    <text evidence="5">The sequence shown here is derived from an EMBL/GenBank/DDBJ whole genome shotgun (WGS) entry which is preliminary data.</text>
</comment>
<dbReference type="InParanoid" id="A0A1C7N0C9"/>
<dbReference type="AlphaFoldDB" id="A0A1C7N0C9"/>
<dbReference type="GO" id="GO:0008168">
    <property type="term" value="F:methyltransferase activity"/>
    <property type="evidence" value="ECO:0007669"/>
    <property type="project" value="UniProtKB-KW"/>
</dbReference>
<evidence type="ECO:0000259" key="4">
    <source>
        <dbReference type="Pfam" id="PF13847"/>
    </source>
</evidence>
<dbReference type="InterPro" id="IPR051419">
    <property type="entry name" value="Lys/N-term_MeTrsfase_sf"/>
</dbReference>
<dbReference type="STRING" id="101091.A0A1C7N0C9"/>
<evidence type="ECO:0000256" key="3">
    <source>
        <dbReference type="ARBA" id="ARBA00022679"/>
    </source>
</evidence>
<evidence type="ECO:0000313" key="5">
    <source>
        <dbReference type="EMBL" id="OBZ82089.1"/>
    </source>
</evidence>
<organism evidence="5 6">
    <name type="scientific">Choanephora cucurbitarum</name>
    <dbReference type="NCBI Taxonomy" id="101091"/>
    <lineage>
        <taxon>Eukaryota</taxon>
        <taxon>Fungi</taxon>
        <taxon>Fungi incertae sedis</taxon>
        <taxon>Mucoromycota</taxon>
        <taxon>Mucoromycotina</taxon>
        <taxon>Mucoromycetes</taxon>
        <taxon>Mucorales</taxon>
        <taxon>Mucorineae</taxon>
        <taxon>Choanephoraceae</taxon>
        <taxon>Choanephoroideae</taxon>
        <taxon>Choanephora</taxon>
    </lineage>
</organism>
<dbReference type="Gene3D" id="3.40.50.150">
    <property type="entry name" value="Vaccinia Virus protein VP39"/>
    <property type="match status" value="1"/>
</dbReference>
<gene>
    <name evidence="5" type="primary">METTL13</name>
    <name evidence="5" type="ORF">A0J61_09864</name>
</gene>
<comment type="similarity">
    <text evidence="1">Belongs to the methyltransferase superfamily.</text>
</comment>
<keyword evidence="3 5" id="KW-0808">Transferase</keyword>
<dbReference type="PANTHER" id="PTHR12176">
    <property type="entry name" value="SAM-DEPENDENT METHYLTRANSFERASE SUPERFAMILY PROTEIN"/>
    <property type="match status" value="1"/>
</dbReference>
<keyword evidence="6" id="KW-1185">Reference proteome</keyword>